<feature type="region of interest" description="Disordered" evidence="1">
    <location>
        <begin position="533"/>
        <end position="555"/>
    </location>
</feature>
<evidence type="ECO:0000256" key="1">
    <source>
        <dbReference type="SAM" id="MobiDB-lite"/>
    </source>
</evidence>
<organism evidence="3 4">
    <name type="scientific">Leucobacter komagatae</name>
    <dbReference type="NCBI Taxonomy" id="55969"/>
    <lineage>
        <taxon>Bacteria</taxon>
        <taxon>Bacillati</taxon>
        <taxon>Actinomycetota</taxon>
        <taxon>Actinomycetes</taxon>
        <taxon>Micrococcales</taxon>
        <taxon>Microbacteriaceae</taxon>
        <taxon>Leucobacter</taxon>
    </lineage>
</organism>
<dbReference type="InterPro" id="IPR013783">
    <property type="entry name" value="Ig-like_fold"/>
</dbReference>
<evidence type="ECO:0000256" key="2">
    <source>
        <dbReference type="SAM" id="SignalP"/>
    </source>
</evidence>
<dbReference type="AlphaFoldDB" id="A0A0D0H6H3"/>
<dbReference type="GO" id="GO:0005975">
    <property type="term" value="P:carbohydrate metabolic process"/>
    <property type="evidence" value="ECO:0007669"/>
    <property type="project" value="UniProtKB-ARBA"/>
</dbReference>
<keyword evidence="4" id="KW-1185">Reference proteome</keyword>
<dbReference type="EMBL" id="JXSQ01000007">
    <property type="protein sequence ID" value="KIP52785.1"/>
    <property type="molecule type" value="Genomic_DNA"/>
</dbReference>
<evidence type="ECO:0000313" key="3">
    <source>
        <dbReference type="EMBL" id="KIP52785.1"/>
    </source>
</evidence>
<feature type="signal peptide" evidence="2">
    <location>
        <begin position="1"/>
        <end position="29"/>
    </location>
</feature>
<feature type="compositionally biased region" description="Pro residues" evidence="1">
    <location>
        <begin position="538"/>
        <end position="555"/>
    </location>
</feature>
<dbReference type="NCBIfam" id="TIGR01167">
    <property type="entry name" value="LPXTG_anchor"/>
    <property type="match status" value="1"/>
</dbReference>
<proteinExistence type="predicted"/>
<keyword evidence="2" id="KW-0732">Signal</keyword>
<dbReference type="SUPFAM" id="SSF50969">
    <property type="entry name" value="YVTN repeat-like/Quinoprotein amine dehydrogenase"/>
    <property type="match status" value="1"/>
</dbReference>
<dbReference type="InterPro" id="IPR011044">
    <property type="entry name" value="Quino_amine_DH_bsu"/>
</dbReference>
<dbReference type="RefSeq" id="WP_042543810.1">
    <property type="nucleotide sequence ID" value="NZ_JXSQ01000007.1"/>
</dbReference>
<dbReference type="InterPro" id="IPR015943">
    <property type="entry name" value="WD40/YVTN_repeat-like_dom_sf"/>
</dbReference>
<dbReference type="Pfam" id="PF05345">
    <property type="entry name" value="He_PIG"/>
    <property type="match status" value="1"/>
</dbReference>
<dbReference type="Gene3D" id="2.130.10.10">
    <property type="entry name" value="YVTN repeat-like/Quinoprotein amine dehydrogenase"/>
    <property type="match status" value="1"/>
</dbReference>
<gene>
    <name evidence="3" type="ORF">SD72_07535</name>
</gene>
<comment type="caution">
    <text evidence="3">The sequence shown here is derived from an EMBL/GenBank/DDBJ whole genome shotgun (WGS) entry which is preliminary data.</text>
</comment>
<dbReference type="GO" id="GO:0005509">
    <property type="term" value="F:calcium ion binding"/>
    <property type="evidence" value="ECO:0007669"/>
    <property type="project" value="InterPro"/>
</dbReference>
<accession>A0A0D0H6H3</accession>
<dbReference type="Proteomes" id="UP000032120">
    <property type="component" value="Unassembled WGS sequence"/>
</dbReference>
<feature type="chain" id="PRO_5002211085" evidence="2">
    <location>
        <begin position="30"/>
        <end position="611"/>
    </location>
</feature>
<reference evidence="3 4" key="1">
    <citation type="submission" date="2015-01" db="EMBL/GenBank/DDBJ databases">
        <title>Draft genome sequence of Leucobacter komagatae strain VKM ST2845.</title>
        <authorList>
            <person name="Karlyshev A.V."/>
            <person name="Kudryashova E.B."/>
        </authorList>
    </citation>
    <scope>NUCLEOTIDE SEQUENCE [LARGE SCALE GENOMIC DNA]</scope>
    <source>
        <strain evidence="3 4">VKM ST2845</strain>
    </source>
</reference>
<dbReference type="Gene3D" id="2.60.40.10">
    <property type="entry name" value="Immunoglobulins"/>
    <property type="match status" value="1"/>
</dbReference>
<dbReference type="GO" id="GO:0016020">
    <property type="term" value="C:membrane"/>
    <property type="evidence" value="ECO:0007669"/>
    <property type="project" value="InterPro"/>
</dbReference>
<name>A0A0D0H6H3_9MICO</name>
<dbReference type="SUPFAM" id="SSF49313">
    <property type="entry name" value="Cadherin-like"/>
    <property type="match status" value="1"/>
</dbReference>
<dbReference type="InterPro" id="IPR015919">
    <property type="entry name" value="Cadherin-like_sf"/>
</dbReference>
<protein>
    <submittedName>
        <fullName evidence="3">Uncharacterized protein</fullName>
    </submittedName>
</protein>
<dbReference type="OrthoDB" id="4991336at2"/>
<evidence type="ECO:0000313" key="4">
    <source>
        <dbReference type="Proteomes" id="UP000032120"/>
    </source>
</evidence>
<sequence>MHTNLKQAGGASLVAGLLLFGSVATPATAAPDPQPRPLVEEVDGLESPEAIVLSADSTTLFALGSWAEGAAIDVATREITGTIPAIPDLDYAYSRPTQAIGPKYAVATADGYTLVTLATGAQERFTLDPRPGETRAPVLQQVVIGASGKVTAITQDGEFLELDGDSVTASQRIRDADLWSQRNGTSADGALYFESFSTLGRPYEDTTVVLDLETGAQLLSIVRGEDEPDFLPAAFDASGTSLWGLDGPDQGVLTNVDIATGAELGRTTFGSGAEQALFADASQEWFVMGGNPISGGTLAPDATLGARELNCCTSAFMRLPGNGDVVYFDTEMRRVGFITAPSITDPEDAPIAAMGETVKFTSPAEGLALREDEAGAVPGAGAEPTIGSVWQSSADGVAWDDLPGETGETLTLEATADSYPLEYRRHFFDPFWGTPKSSAPARMVGVAPEITRADDLPNGTAGATYPGQTITATGQPDLAWSSTDLPATLTLDPGTGELTGTTDAAGEYEFTVTVTDAFGTDSKLFHLRVSTDDATLPPVLPPGPGEPTGPEVPPAPPVGDELPATGGANWLPAAALGAALLAAGVAGLLVSRRLAHASAGHTAGAVTGQTE</sequence>